<dbReference type="PATRIC" id="fig|540747.5.peg.3549"/>
<dbReference type="EC" id="4.1.3.36" evidence="3"/>
<evidence type="ECO:0000313" key="2">
    <source>
        <dbReference type="EMBL" id="KRS15017.1"/>
    </source>
</evidence>
<dbReference type="STRING" id="540747.SAMN04488031_106221"/>
<dbReference type="Gene3D" id="3.90.226.10">
    <property type="entry name" value="2-enoyl-CoA Hydratase, Chain A, domain 1"/>
    <property type="match status" value="1"/>
</dbReference>
<dbReference type="AlphaFoldDB" id="A0A0T5P1K1"/>
<evidence type="ECO:0000256" key="1">
    <source>
        <dbReference type="ARBA" id="ARBA00005254"/>
    </source>
</evidence>
<evidence type="ECO:0000313" key="4">
    <source>
        <dbReference type="Proteomes" id="UP000051401"/>
    </source>
</evidence>
<name>A0A0T5P1K1_9RHOB</name>
<organism evidence="2 4">
    <name type="scientific">Roseovarius indicus</name>
    <dbReference type="NCBI Taxonomy" id="540747"/>
    <lineage>
        <taxon>Bacteria</taxon>
        <taxon>Pseudomonadati</taxon>
        <taxon>Pseudomonadota</taxon>
        <taxon>Alphaproteobacteria</taxon>
        <taxon>Rhodobacterales</taxon>
        <taxon>Roseobacteraceae</taxon>
        <taxon>Roseovarius</taxon>
    </lineage>
</organism>
<accession>A0A0T5P1K1</accession>
<dbReference type="Pfam" id="PF00378">
    <property type="entry name" value="ECH_1"/>
    <property type="match status" value="1"/>
</dbReference>
<evidence type="ECO:0000313" key="3">
    <source>
        <dbReference type="EMBL" id="QEW25333.1"/>
    </source>
</evidence>
<dbReference type="InterPro" id="IPR001753">
    <property type="entry name" value="Enoyl-CoA_hydra/iso"/>
</dbReference>
<dbReference type="InterPro" id="IPR029045">
    <property type="entry name" value="ClpP/crotonase-like_dom_sf"/>
</dbReference>
<keyword evidence="4" id="KW-1185">Reference proteome</keyword>
<dbReference type="KEGG" id="rid:RIdsm_01119"/>
<evidence type="ECO:0000313" key="5">
    <source>
        <dbReference type="Proteomes" id="UP000325785"/>
    </source>
</evidence>
<dbReference type="PANTHER" id="PTHR43802:SF1">
    <property type="entry name" value="IP11341P-RELATED"/>
    <property type="match status" value="1"/>
</dbReference>
<reference evidence="3 5" key="2">
    <citation type="submission" date="2018-08" db="EMBL/GenBank/DDBJ databases">
        <title>Genetic Globetrotter - A new plasmid hitch-hiking vast phylogenetic and geographic distances.</title>
        <authorList>
            <person name="Vollmers J."/>
            <person name="Petersen J."/>
        </authorList>
    </citation>
    <scope>NUCLEOTIDE SEQUENCE [LARGE SCALE GENOMIC DNA]</scope>
    <source>
        <strain evidence="3 5">DSM 26383</strain>
    </source>
</reference>
<dbReference type="EMBL" id="CP031598">
    <property type="protein sequence ID" value="QEW25333.1"/>
    <property type="molecule type" value="Genomic_DNA"/>
</dbReference>
<dbReference type="CDD" id="cd06558">
    <property type="entry name" value="crotonase-like"/>
    <property type="match status" value="1"/>
</dbReference>
<dbReference type="Proteomes" id="UP000325785">
    <property type="component" value="Chromosome"/>
</dbReference>
<keyword evidence="3" id="KW-0456">Lyase</keyword>
<dbReference type="SUPFAM" id="SSF52096">
    <property type="entry name" value="ClpP/crotonase"/>
    <property type="match status" value="1"/>
</dbReference>
<dbReference type="RefSeq" id="WP_057821063.1">
    <property type="nucleotide sequence ID" value="NZ_CP031598.1"/>
</dbReference>
<proteinExistence type="inferred from homology"/>
<dbReference type="Proteomes" id="UP000051401">
    <property type="component" value="Unassembled WGS sequence"/>
</dbReference>
<dbReference type="GO" id="GO:0008935">
    <property type="term" value="F:1,4-dihydroxy-2-naphthoyl-CoA synthase activity"/>
    <property type="evidence" value="ECO:0007669"/>
    <property type="project" value="UniProtKB-EC"/>
</dbReference>
<comment type="similarity">
    <text evidence="1">Belongs to the enoyl-CoA hydratase/isomerase family.</text>
</comment>
<sequence>MTAYSEIELETQDGIATIRLNRPQKYNAITRTMLTELVDAFETLTRSDDIRVAVLTGNGKAFAAGVDLTQLEIDPDSLARGDIGDAMNIPARRLNTLIEDARFPVIAKVNGACFTGALEIALACDWIVAADTALFGDTHAKLGIRPTWGMTARLAQAVGLRRARELSFTARTFNAKEAADWGLVTTVVAPDELDAAVDATCAMIAGNSPGSLAAYKSLYRAGGRHLKDEMTALEAQTDFPCPDAPARIEAFIETLTRGRRT</sequence>
<dbReference type="EMBL" id="LAXI01000029">
    <property type="protein sequence ID" value="KRS15017.1"/>
    <property type="molecule type" value="Genomic_DNA"/>
</dbReference>
<dbReference type="PANTHER" id="PTHR43802">
    <property type="entry name" value="ENOYL-COA HYDRATASE"/>
    <property type="match status" value="1"/>
</dbReference>
<dbReference type="OrthoDB" id="9802898at2"/>
<gene>
    <name evidence="3" type="primary">menB</name>
    <name evidence="3" type="ORF">RIdsm_01119</name>
    <name evidence="2" type="ORF">XM52_25945</name>
</gene>
<reference evidence="2 4" key="1">
    <citation type="submission" date="2015-04" db="EMBL/GenBank/DDBJ databases">
        <title>The draft genome sequence of Roseovarius indicus B108T.</title>
        <authorList>
            <person name="Li G."/>
            <person name="Lai Q."/>
            <person name="Shao Z."/>
            <person name="Yan P."/>
        </authorList>
    </citation>
    <scope>NUCLEOTIDE SEQUENCE [LARGE SCALE GENOMIC DNA]</scope>
    <source>
        <strain evidence="2 4">B108</strain>
    </source>
</reference>
<protein>
    <submittedName>
        <fullName evidence="3">1,4-Dihydroxy-2-naphthoyl-CoA synthase</fullName>
        <ecNumber evidence="3">4.1.3.36</ecNumber>
    </submittedName>
</protein>